<organism evidence="2 3">
    <name type="scientific">Brevundimonas balnearis</name>
    <dbReference type="NCBI Taxonomy" id="1572858"/>
    <lineage>
        <taxon>Bacteria</taxon>
        <taxon>Pseudomonadati</taxon>
        <taxon>Pseudomonadota</taxon>
        <taxon>Alphaproteobacteria</taxon>
        <taxon>Caulobacterales</taxon>
        <taxon>Caulobacteraceae</taxon>
        <taxon>Brevundimonas</taxon>
    </lineage>
</organism>
<evidence type="ECO:0008006" key="4">
    <source>
        <dbReference type="Google" id="ProtNLM"/>
    </source>
</evidence>
<keyword evidence="1" id="KW-0472">Membrane</keyword>
<dbReference type="Proteomes" id="UP001589906">
    <property type="component" value="Unassembled WGS sequence"/>
</dbReference>
<gene>
    <name evidence="2" type="ORF">ACFFGE_12710</name>
</gene>
<dbReference type="EMBL" id="JBHLSW010000014">
    <property type="protein sequence ID" value="MFC0634734.1"/>
    <property type="molecule type" value="Genomic_DNA"/>
</dbReference>
<reference evidence="2 3" key="1">
    <citation type="submission" date="2024-09" db="EMBL/GenBank/DDBJ databases">
        <authorList>
            <person name="Sun Q."/>
            <person name="Mori K."/>
        </authorList>
    </citation>
    <scope>NUCLEOTIDE SEQUENCE [LARGE SCALE GENOMIC DNA]</scope>
    <source>
        <strain evidence="2 3">NCAIM B.02621</strain>
    </source>
</reference>
<comment type="caution">
    <text evidence="2">The sequence shown here is derived from an EMBL/GenBank/DDBJ whole genome shotgun (WGS) entry which is preliminary data.</text>
</comment>
<evidence type="ECO:0000313" key="2">
    <source>
        <dbReference type="EMBL" id="MFC0634734.1"/>
    </source>
</evidence>
<keyword evidence="1" id="KW-0812">Transmembrane</keyword>
<accession>A0ABV6R529</accession>
<proteinExistence type="predicted"/>
<keyword evidence="1" id="KW-1133">Transmembrane helix</keyword>
<keyword evidence="3" id="KW-1185">Reference proteome</keyword>
<evidence type="ECO:0000313" key="3">
    <source>
        <dbReference type="Proteomes" id="UP001589906"/>
    </source>
</evidence>
<name>A0ABV6R529_9CAUL</name>
<feature type="transmembrane region" description="Helical" evidence="1">
    <location>
        <begin position="41"/>
        <end position="63"/>
    </location>
</feature>
<evidence type="ECO:0000256" key="1">
    <source>
        <dbReference type="SAM" id="Phobius"/>
    </source>
</evidence>
<protein>
    <recommendedName>
        <fullName evidence="4">HIG1 domain-containing protein</fullName>
    </recommendedName>
</protein>
<sequence>MALAPTIVLFLASLALTLFAGWRGARPPDLRRGVRMVPWRLVMVLSAAVTFFALVHLAALGGLPTR</sequence>
<dbReference type="RefSeq" id="WP_376836803.1">
    <property type="nucleotide sequence ID" value="NZ_JBHLSW010000014.1"/>
</dbReference>